<dbReference type="SUPFAM" id="SSF55785">
    <property type="entry name" value="PYP-like sensor domain (PAS domain)"/>
    <property type="match status" value="1"/>
</dbReference>
<dbReference type="InterPro" id="IPR003018">
    <property type="entry name" value="GAF"/>
</dbReference>
<accession>A0ABV2ZTM5</accession>
<organism evidence="5 6">
    <name type="scientific">Streptomyces sp. 900129855</name>
    <dbReference type="NCBI Taxonomy" id="3155129"/>
    <lineage>
        <taxon>Bacteria</taxon>
        <taxon>Bacillati</taxon>
        <taxon>Actinomycetota</taxon>
        <taxon>Actinomycetes</taxon>
        <taxon>Kitasatosporales</taxon>
        <taxon>Streptomycetaceae</taxon>
        <taxon>Streptomyces</taxon>
    </lineage>
</organism>
<reference evidence="5 6" key="1">
    <citation type="submission" date="2024-06" db="EMBL/GenBank/DDBJ databases">
        <title>The Natural Products Discovery Center: Release of the First 8490 Sequenced Strains for Exploring Actinobacteria Biosynthetic Diversity.</title>
        <authorList>
            <person name="Kalkreuter E."/>
            <person name="Kautsar S.A."/>
            <person name="Yang D."/>
            <person name="Bader C.D."/>
            <person name="Teijaro C.N."/>
            <person name="Fluegel L."/>
            <person name="Davis C.M."/>
            <person name="Simpson J.R."/>
            <person name="Lauterbach L."/>
            <person name="Steele A.D."/>
            <person name="Gui C."/>
            <person name="Meng S."/>
            <person name="Li G."/>
            <person name="Viehrig K."/>
            <person name="Ye F."/>
            <person name="Su P."/>
            <person name="Kiefer A.F."/>
            <person name="Nichols A."/>
            <person name="Cepeda A.J."/>
            <person name="Yan W."/>
            <person name="Fan B."/>
            <person name="Jiang Y."/>
            <person name="Adhikari A."/>
            <person name="Zheng C.-J."/>
            <person name="Schuster L."/>
            <person name="Cowan T.M."/>
            <person name="Smanski M.J."/>
            <person name="Chevrette M.G."/>
            <person name="De Carvalho L.P.S."/>
            <person name="Shen B."/>
        </authorList>
    </citation>
    <scope>NUCLEOTIDE SEQUENCE [LARGE SCALE GENOMIC DNA]</scope>
    <source>
        <strain evidence="5 6">NPDC033843</strain>
    </source>
</reference>
<dbReference type="InterPro" id="IPR000014">
    <property type="entry name" value="PAS"/>
</dbReference>
<dbReference type="CDD" id="cd16917">
    <property type="entry name" value="HATPase_UhpB-NarQ-NarX-like"/>
    <property type="match status" value="1"/>
</dbReference>
<evidence type="ECO:0000256" key="3">
    <source>
        <dbReference type="ARBA" id="ARBA00023012"/>
    </source>
</evidence>
<evidence type="ECO:0000259" key="4">
    <source>
        <dbReference type="PROSITE" id="PS50109"/>
    </source>
</evidence>
<comment type="caution">
    <text evidence="5">The sequence shown here is derived from an EMBL/GenBank/DDBJ whole genome shotgun (WGS) entry which is preliminary data.</text>
</comment>
<keyword evidence="2" id="KW-0418">Kinase</keyword>
<dbReference type="InterPro" id="IPR003594">
    <property type="entry name" value="HATPase_dom"/>
</dbReference>
<dbReference type="Proteomes" id="UP001550739">
    <property type="component" value="Unassembled WGS sequence"/>
</dbReference>
<dbReference type="PANTHER" id="PTHR24421">
    <property type="entry name" value="NITRATE/NITRITE SENSOR PROTEIN NARX-RELATED"/>
    <property type="match status" value="1"/>
</dbReference>
<proteinExistence type="predicted"/>
<dbReference type="Pfam" id="PF07730">
    <property type="entry name" value="HisKA_3"/>
    <property type="match status" value="1"/>
</dbReference>
<dbReference type="Gene3D" id="1.20.5.1930">
    <property type="match status" value="1"/>
</dbReference>
<dbReference type="Gene3D" id="3.30.450.40">
    <property type="match status" value="1"/>
</dbReference>
<evidence type="ECO:0000313" key="5">
    <source>
        <dbReference type="EMBL" id="MEU3785911.1"/>
    </source>
</evidence>
<dbReference type="InterPro" id="IPR011712">
    <property type="entry name" value="Sig_transdc_His_kin_sub3_dim/P"/>
</dbReference>
<feature type="domain" description="Histidine kinase" evidence="4">
    <location>
        <begin position="403"/>
        <end position="492"/>
    </location>
</feature>
<dbReference type="InterPro" id="IPR005467">
    <property type="entry name" value="His_kinase_dom"/>
</dbReference>
<name>A0ABV2ZTM5_9ACTN</name>
<sequence>MTVNGWESALDGLPTGVALVDGDRTIQWINRAGAAILGGTRSELTGVRAPFRVEAGADAGEDMCAWSADPQAPRWLAYTEGADVHLGVRGTLVGFRDVTEQQQQHRRVTALARTAASTASNSSLEEVLGAMAAEIQLSAGIAGTQIITFAPGGDRLQLMGSAGFSDVETFFDLLMASRDRGADLATSRSMGERRQYVLPGRRAQMLADPNWEPLHAYVSQLEWEDFVSTPLLSRGKALGALNVYLAVGHGATPVILDFLGAMAEQAALAVDYATLIHEERGAVRREERKRLARDLHDSVVQHVFSIGMQAKALSGIARRLTDPLAPRVGAVAAEVTGLVEAVQRDLRGVVLALQPSVSAKLGLLPALHALAEGIERRHDVSVDLAVDPLLDEDGSEPAFTEDVYQIISEALHNAVKHAGPSLVHVDAWRDPDTPLLRIDVVDDGRGVPSDAAERSGYGLASMRDRALRWGGSVTVTAETRGTRVRAVLPVPHDGAEQRHKGMT</sequence>
<evidence type="ECO:0000256" key="1">
    <source>
        <dbReference type="ARBA" id="ARBA00022679"/>
    </source>
</evidence>
<keyword evidence="5" id="KW-0547">Nucleotide-binding</keyword>
<dbReference type="RefSeq" id="WP_361707712.1">
    <property type="nucleotide sequence ID" value="NZ_JBEZVE010000024.1"/>
</dbReference>
<keyword evidence="3" id="KW-0902">Two-component regulatory system</keyword>
<keyword evidence="5" id="KW-0067">ATP-binding</keyword>
<dbReference type="GO" id="GO:0005524">
    <property type="term" value="F:ATP binding"/>
    <property type="evidence" value="ECO:0007669"/>
    <property type="project" value="UniProtKB-KW"/>
</dbReference>
<evidence type="ECO:0000256" key="2">
    <source>
        <dbReference type="ARBA" id="ARBA00022777"/>
    </source>
</evidence>
<dbReference type="PROSITE" id="PS50109">
    <property type="entry name" value="HIS_KIN"/>
    <property type="match status" value="1"/>
</dbReference>
<dbReference type="SUPFAM" id="SSF55781">
    <property type="entry name" value="GAF domain-like"/>
    <property type="match status" value="1"/>
</dbReference>
<evidence type="ECO:0000313" key="6">
    <source>
        <dbReference type="Proteomes" id="UP001550739"/>
    </source>
</evidence>
<keyword evidence="6" id="KW-1185">Reference proteome</keyword>
<dbReference type="InterPro" id="IPR050482">
    <property type="entry name" value="Sensor_HK_TwoCompSys"/>
</dbReference>
<dbReference type="Pfam" id="PF01590">
    <property type="entry name" value="GAF"/>
    <property type="match status" value="1"/>
</dbReference>
<dbReference type="Pfam" id="PF13188">
    <property type="entry name" value="PAS_8"/>
    <property type="match status" value="1"/>
</dbReference>
<dbReference type="Gene3D" id="3.30.565.10">
    <property type="entry name" value="Histidine kinase-like ATPase, C-terminal domain"/>
    <property type="match status" value="1"/>
</dbReference>
<dbReference type="SUPFAM" id="SSF55874">
    <property type="entry name" value="ATPase domain of HSP90 chaperone/DNA topoisomerase II/histidine kinase"/>
    <property type="match status" value="1"/>
</dbReference>
<dbReference type="EMBL" id="JBEZVE010000024">
    <property type="protein sequence ID" value="MEU3785911.1"/>
    <property type="molecule type" value="Genomic_DNA"/>
</dbReference>
<dbReference type="PANTHER" id="PTHR24421:SF58">
    <property type="entry name" value="SIGNAL TRANSDUCTION HISTIDINE-PROTEIN KINASE_PHOSPHATASE UHPB"/>
    <property type="match status" value="1"/>
</dbReference>
<protein>
    <submittedName>
        <fullName evidence="5">ATP-binding protein</fullName>
    </submittedName>
</protein>
<dbReference type="InterPro" id="IPR035965">
    <property type="entry name" value="PAS-like_dom_sf"/>
</dbReference>
<keyword evidence="1" id="KW-0808">Transferase</keyword>
<gene>
    <name evidence="5" type="ORF">AB0E89_36130</name>
</gene>
<dbReference type="InterPro" id="IPR029016">
    <property type="entry name" value="GAF-like_dom_sf"/>
</dbReference>
<dbReference type="InterPro" id="IPR036890">
    <property type="entry name" value="HATPase_C_sf"/>
</dbReference>
<dbReference type="SMART" id="SM00387">
    <property type="entry name" value="HATPase_c"/>
    <property type="match status" value="1"/>
</dbReference>
<dbReference type="Pfam" id="PF02518">
    <property type="entry name" value="HATPase_c"/>
    <property type="match status" value="1"/>
</dbReference>